<evidence type="ECO:0000313" key="1">
    <source>
        <dbReference type="EMBL" id="MED6141683.1"/>
    </source>
</evidence>
<gene>
    <name evidence="1" type="ORF">PIB30_105901</name>
</gene>
<feature type="non-terminal residue" evidence="1">
    <location>
        <position position="1"/>
    </location>
</feature>
<name>A0ABU6T125_9FABA</name>
<evidence type="ECO:0000313" key="2">
    <source>
        <dbReference type="Proteomes" id="UP001341840"/>
    </source>
</evidence>
<organism evidence="1 2">
    <name type="scientific">Stylosanthes scabra</name>
    <dbReference type="NCBI Taxonomy" id="79078"/>
    <lineage>
        <taxon>Eukaryota</taxon>
        <taxon>Viridiplantae</taxon>
        <taxon>Streptophyta</taxon>
        <taxon>Embryophyta</taxon>
        <taxon>Tracheophyta</taxon>
        <taxon>Spermatophyta</taxon>
        <taxon>Magnoliopsida</taxon>
        <taxon>eudicotyledons</taxon>
        <taxon>Gunneridae</taxon>
        <taxon>Pentapetalae</taxon>
        <taxon>rosids</taxon>
        <taxon>fabids</taxon>
        <taxon>Fabales</taxon>
        <taxon>Fabaceae</taxon>
        <taxon>Papilionoideae</taxon>
        <taxon>50 kb inversion clade</taxon>
        <taxon>dalbergioids sensu lato</taxon>
        <taxon>Dalbergieae</taxon>
        <taxon>Pterocarpus clade</taxon>
        <taxon>Stylosanthes</taxon>
    </lineage>
</organism>
<dbReference type="Proteomes" id="UP001341840">
    <property type="component" value="Unassembled WGS sequence"/>
</dbReference>
<sequence length="203" mass="21700">QPPSPTSINPAPFVAASVACNRWLPSSLSSLCNPRFPSSVSLLPGQCQTQTLAAQLVFTTVRLPRRHPNLHRLFSATVESCLVFIASFVTGAWRSLALSVPCLPSFSRPLLAVLGGLRVAALFLAICAEILVGAVSSGCLLVCQSFYHGNPNDNKDIGGGVQSYENSQVATARFQVAAAIREAAIREWGFLSVDDKKSLIRFA</sequence>
<accession>A0ABU6T125</accession>
<proteinExistence type="predicted"/>
<keyword evidence="2" id="KW-1185">Reference proteome</keyword>
<reference evidence="1 2" key="1">
    <citation type="journal article" date="2023" name="Plants (Basel)">
        <title>Bridging the Gap: Combining Genomics and Transcriptomics Approaches to Understand Stylosanthes scabra, an Orphan Legume from the Brazilian Caatinga.</title>
        <authorList>
            <person name="Ferreira-Neto J.R.C."/>
            <person name="da Silva M.D."/>
            <person name="Binneck E."/>
            <person name="de Melo N.F."/>
            <person name="da Silva R.H."/>
            <person name="de Melo A.L.T.M."/>
            <person name="Pandolfi V."/>
            <person name="Bustamante F.O."/>
            <person name="Brasileiro-Vidal A.C."/>
            <person name="Benko-Iseppon A.M."/>
        </authorList>
    </citation>
    <scope>NUCLEOTIDE SEQUENCE [LARGE SCALE GENOMIC DNA]</scope>
    <source>
        <tissue evidence="1">Leaves</tissue>
    </source>
</reference>
<protein>
    <submittedName>
        <fullName evidence="1">Uncharacterized protein</fullName>
    </submittedName>
</protein>
<dbReference type="EMBL" id="JASCZI010064439">
    <property type="protein sequence ID" value="MED6141683.1"/>
    <property type="molecule type" value="Genomic_DNA"/>
</dbReference>
<comment type="caution">
    <text evidence="1">The sequence shown here is derived from an EMBL/GenBank/DDBJ whole genome shotgun (WGS) entry which is preliminary data.</text>
</comment>